<dbReference type="InterPro" id="IPR000719">
    <property type="entry name" value="Prot_kinase_dom"/>
</dbReference>
<dbReference type="Proteomes" id="UP000766486">
    <property type="component" value="Unassembled WGS sequence"/>
</dbReference>
<dbReference type="InterPro" id="IPR011009">
    <property type="entry name" value="Kinase-like_dom_sf"/>
</dbReference>
<dbReference type="SUPFAM" id="SSF48403">
    <property type="entry name" value="Ankyrin repeat"/>
    <property type="match status" value="1"/>
</dbReference>
<accession>A0ABY6TQY6</accession>
<dbReference type="PRINTS" id="PR01415">
    <property type="entry name" value="ANKYRIN"/>
</dbReference>
<feature type="repeat" description="ANK" evidence="3">
    <location>
        <begin position="466"/>
        <end position="498"/>
    </location>
</feature>
<sequence>MSDQRWGALQDYKLQTQEAENSRYVTHFVDDPDQPPLAPPRVEVWKTSRSPIGKGGQGQVYLQNCVRGGRHHEQRAVKTIPCGGKAGTKRHVRELETMVKFSHQKYSRYFVRMLGWYISKTDLCIAMEYFPEGDLQSYLHDRRLTEGETREVVSQVLQGLDIMHKAGLAHRDIKPPNILIQQCPKPNAPASWWVKLADFGISKRMDSVYTSPGAAVGTLQYMAPELVDMSDTDSDVDYQLTDIWAVGAMTMYILTGVGDFRRRRLECKDVQDTEKVLPQGYEMSPDGFDFVFKLTAKNPSDRPKVDETMAHQWVEQLRPRLTIPAIPFTNNNDSVPSSPDSLFCAEEEITSLETKVTATRVEYKARPEAPKMEKTVKKIIETAAPTCVNTPNEGKPIHGDLNASLLSAARKGQYELAKQLLDEGANLEAHDIRLSTALYISAHCGHTKVVELLADRGARVAATNVERWTPINVAACKGHLEVVKLLWQKGADISAPAQGGWTPLHSASWCGHVSVVEFLAEKGADIAKRDRRGISPVLAAASHNHIITVKALCHRGADLTISDDEGRTPLLAAASAGFSELVQLMISRGAVSLSSGTDTSSSLLAAAQNGRTEIVKLLCDAGADINVCNTTGKTAFAVAALNGHKETTRLLNHVQTSRLIKQPNFKPLTAKCAKVRQANIPRRLIYHSTSSKSPTEYLSDASRHKLFAVSIPEEEASNAADQKLWILHNGSSKTGAVLAAGGEIRKGIPTTTSTLDSIVNMAAPRGTKEAKRDTPSTTVLRAGLTDDGLTIIFRFIMNQVFEWRRVVKDEGLLDSPKEFKLYRLDIPDIDLADPRILDNASSATAQSDPLASFRMDVESSDSKTFKFHILSDLNSREALMALSTSLSIRSLVRKGRASVNYLRAKIGYNLLPTKKTAINALPTATESVVADREKSREISTQVQPIKCSTNAGGRRTTNRKN</sequence>
<feature type="repeat" description="ANK" evidence="3">
    <location>
        <begin position="565"/>
        <end position="590"/>
    </location>
</feature>
<dbReference type="PANTHER" id="PTHR24171">
    <property type="entry name" value="ANKYRIN REPEAT DOMAIN-CONTAINING PROTEIN 39-RELATED"/>
    <property type="match status" value="1"/>
</dbReference>
<dbReference type="Pfam" id="PF00069">
    <property type="entry name" value="Pkinase"/>
    <property type="match status" value="1"/>
</dbReference>
<proteinExistence type="predicted"/>
<evidence type="ECO:0000256" key="1">
    <source>
        <dbReference type="ARBA" id="ARBA00022737"/>
    </source>
</evidence>
<dbReference type="SMART" id="SM00220">
    <property type="entry name" value="S_TKc"/>
    <property type="match status" value="1"/>
</dbReference>
<evidence type="ECO:0000256" key="3">
    <source>
        <dbReference type="PROSITE-ProRule" id="PRU00023"/>
    </source>
</evidence>
<evidence type="ECO:0000259" key="5">
    <source>
        <dbReference type="PROSITE" id="PS50011"/>
    </source>
</evidence>
<feature type="repeat" description="ANK" evidence="3">
    <location>
        <begin position="532"/>
        <end position="564"/>
    </location>
</feature>
<dbReference type="CDD" id="cd14014">
    <property type="entry name" value="STKc_PknB_like"/>
    <property type="match status" value="1"/>
</dbReference>
<reference evidence="6 7" key="1">
    <citation type="submission" date="2019-06" db="EMBL/GenBank/DDBJ databases">
        <authorList>
            <person name="Broberg M."/>
        </authorList>
    </citation>
    <scope>NUCLEOTIDE SEQUENCE [LARGE SCALE GENOMIC DNA]</scope>
</reference>
<evidence type="ECO:0000256" key="4">
    <source>
        <dbReference type="SAM" id="MobiDB-lite"/>
    </source>
</evidence>
<dbReference type="SUPFAM" id="SSF56112">
    <property type="entry name" value="Protein kinase-like (PK-like)"/>
    <property type="match status" value="1"/>
</dbReference>
<dbReference type="PANTHER" id="PTHR24171:SF9">
    <property type="entry name" value="ANKYRIN REPEAT DOMAIN-CONTAINING PROTEIN 39"/>
    <property type="match status" value="1"/>
</dbReference>
<feature type="repeat" description="ANK" evidence="3">
    <location>
        <begin position="400"/>
        <end position="432"/>
    </location>
</feature>
<dbReference type="Gene3D" id="1.10.510.10">
    <property type="entry name" value="Transferase(Phosphotransferase) domain 1"/>
    <property type="match status" value="1"/>
</dbReference>
<dbReference type="Pfam" id="PF12796">
    <property type="entry name" value="Ank_2"/>
    <property type="match status" value="3"/>
</dbReference>
<dbReference type="PROSITE" id="PS50088">
    <property type="entry name" value="ANK_REPEAT"/>
    <property type="match status" value="7"/>
</dbReference>
<feature type="region of interest" description="Disordered" evidence="4">
    <location>
        <begin position="932"/>
        <end position="961"/>
    </location>
</feature>
<evidence type="ECO:0000313" key="7">
    <source>
        <dbReference type="Proteomes" id="UP000766486"/>
    </source>
</evidence>
<dbReference type="PROSITE" id="PS50011">
    <property type="entry name" value="PROTEIN_KINASE_DOM"/>
    <property type="match status" value="1"/>
</dbReference>
<name>A0ABY6TQY6_BIOOC</name>
<dbReference type="Gene3D" id="1.25.40.20">
    <property type="entry name" value="Ankyrin repeat-containing domain"/>
    <property type="match status" value="2"/>
</dbReference>
<dbReference type="EMBL" id="CABFNS010000336">
    <property type="protein sequence ID" value="VUC21058.1"/>
    <property type="molecule type" value="Genomic_DNA"/>
</dbReference>
<evidence type="ECO:0000313" key="6">
    <source>
        <dbReference type="EMBL" id="VUC21058.1"/>
    </source>
</evidence>
<dbReference type="InterPro" id="IPR008271">
    <property type="entry name" value="Ser/Thr_kinase_AS"/>
</dbReference>
<keyword evidence="7" id="KW-1185">Reference proteome</keyword>
<feature type="domain" description="Protein kinase" evidence="5">
    <location>
        <begin position="46"/>
        <end position="314"/>
    </location>
</feature>
<organism evidence="6 7">
    <name type="scientific">Bionectria ochroleuca</name>
    <name type="common">Gliocladium roseum</name>
    <dbReference type="NCBI Taxonomy" id="29856"/>
    <lineage>
        <taxon>Eukaryota</taxon>
        <taxon>Fungi</taxon>
        <taxon>Dikarya</taxon>
        <taxon>Ascomycota</taxon>
        <taxon>Pezizomycotina</taxon>
        <taxon>Sordariomycetes</taxon>
        <taxon>Hypocreomycetidae</taxon>
        <taxon>Hypocreales</taxon>
        <taxon>Bionectriaceae</taxon>
        <taxon>Clonostachys</taxon>
    </lineage>
</organism>
<dbReference type="Pfam" id="PF00023">
    <property type="entry name" value="Ank"/>
    <property type="match status" value="1"/>
</dbReference>
<evidence type="ECO:0000256" key="2">
    <source>
        <dbReference type="ARBA" id="ARBA00023043"/>
    </source>
</evidence>
<feature type="repeat" description="ANK" evidence="3">
    <location>
        <begin position="598"/>
        <end position="630"/>
    </location>
</feature>
<keyword evidence="2 3" id="KW-0040">ANK repeat</keyword>
<feature type="repeat" description="ANK" evidence="3">
    <location>
        <begin position="499"/>
        <end position="531"/>
    </location>
</feature>
<dbReference type="PROSITE" id="PS50297">
    <property type="entry name" value="ANK_REP_REGION"/>
    <property type="match status" value="4"/>
</dbReference>
<feature type="compositionally biased region" description="Polar residues" evidence="4">
    <location>
        <begin position="938"/>
        <end position="951"/>
    </location>
</feature>
<feature type="repeat" description="ANK" evidence="3">
    <location>
        <begin position="433"/>
        <end position="465"/>
    </location>
</feature>
<keyword evidence="1" id="KW-0677">Repeat</keyword>
<dbReference type="InterPro" id="IPR002110">
    <property type="entry name" value="Ankyrin_rpt"/>
</dbReference>
<comment type="caution">
    <text evidence="6">The sequence shown here is derived from an EMBL/GenBank/DDBJ whole genome shotgun (WGS) entry which is preliminary data.</text>
</comment>
<dbReference type="SMART" id="SM00248">
    <property type="entry name" value="ANK"/>
    <property type="match status" value="8"/>
</dbReference>
<dbReference type="InterPro" id="IPR036770">
    <property type="entry name" value="Ankyrin_rpt-contain_sf"/>
</dbReference>
<protein>
    <recommendedName>
        <fullName evidence="5">Protein kinase domain-containing protein</fullName>
    </recommendedName>
</protein>
<dbReference type="PROSITE" id="PS00108">
    <property type="entry name" value="PROTEIN_KINASE_ST"/>
    <property type="match status" value="1"/>
</dbReference>
<gene>
    <name evidence="6" type="ORF">CLO192961_LOCUS39530</name>
</gene>